<dbReference type="RefSeq" id="WP_209694350.1">
    <property type="nucleotide sequence ID" value="NZ_BAAAVU010000042.1"/>
</dbReference>
<proteinExistence type="predicted"/>
<organism evidence="2 3">
    <name type="scientific">Kribbella aluminosa</name>
    <dbReference type="NCBI Taxonomy" id="416017"/>
    <lineage>
        <taxon>Bacteria</taxon>
        <taxon>Bacillati</taxon>
        <taxon>Actinomycetota</taxon>
        <taxon>Actinomycetes</taxon>
        <taxon>Propionibacteriales</taxon>
        <taxon>Kribbellaceae</taxon>
        <taxon>Kribbella</taxon>
    </lineage>
</organism>
<accession>A0ABS4UIH4</accession>
<dbReference type="Proteomes" id="UP000755585">
    <property type="component" value="Unassembled WGS sequence"/>
</dbReference>
<dbReference type="SUPFAM" id="SSF51556">
    <property type="entry name" value="Metallo-dependent hydrolases"/>
    <property type="match status" value="1"/>
</dbReference>
<reference evidence="2 3" key="1">
    <citation type="submission" date="2021-03" db="EMBL/GenBank/DDBJ databases">
        <title>Sequencing the genomes of 1000 actinobacteria strains.</title>
        <authorList>
            <person name="Klenk H.-P."/>
        </authorList>
    </citation>
    <scope>NUCLEOTIDE SEQUENCE [LARGE SCALE GENOMIC DNA]</scope>
    <source>
        <strain evidence="2 3">DSM 18824</strain>
    </source>
</reference>
<evidence type="ECO:0000313" key="3">
    <source>
        <dbReference type="Proteomes" id="UP000755585"/>
    </source>
</evidence>
<feature type="region of interest" description="Disordered" evidence="1">
    <location>
        <begin position="1"/>
        <end position="24"/>
    </location>
</feature>
<name>A0ABS4UIH4_9ACTN</name>
<dbReference type="InterPro" id="IPR032466">
    <property type="entry name" value="Metal_Hydrolase"/>
</dbReference>
<keyword evidence="3" id="KW-1185">Reference proteome</keyword>
<evidence type="ECO:0000313" key="2">
    <source>
        <dbReference type="EMBL" id="MBP2351451.1"/>
    </source>
</evidence>
<dbReference type="EMBL" id="JAGINT010000001">
    <property type="protein sequence ID" value="MBP2351451.1"/>
    <property type="molecule type" value="Genomic_DNA"/>
</dbReference>
<gene>
    <name evidence="2" type="ORF">JOF29_002534</name>
</gene>
<protein>
    <submittedName>
        <fullName evidence="2">Non-ribosomal peptide synthetase component F</fullName>
    </submittedName>
</protein>
<sequence>MTIDQVDTDASAKPADVDGSRSGQEVWVAPRLATSPTDEAWSETTIGGALLRRQFVFVPSPDPWEHVHAAQRAMEAGAPRVLRLRPGIPGHRFPLVDWVLEPLPAICEREGYALALDWGPSGALPLAELASFACSAPEVPLLLLGDRLFEQTAIWRLLDRCPNILLQITNRAGPVDLATGIETFGAHRFVYGSRGAGSCADETLLAALEVDDKAALLNGNARQLDSLGWREQWL</sequence>
<comment type="caution">
    <text evidence="2">The sequence shown here is derived from an EMBL/GenBank/DDBJ whole genome shotgun (WGS) entry which is preliminary data.</text>
</comment>
<evidence type="ECO:0000256" key="1">
    <source>
        <dbReference type="SAM" id="MobiDB-lite"/>
    </source>
</evidence>
<dbReference type="Gene3D" id="3.20.20.140">
    <property type="entry name" value="Metal-dependent hydrolases"/>
    <property type="match status" value="1"/>
</dbReference>